<dbReference type="CDD" id="cd13401">
    <property type="entry name" value="Slt70-like"/>
    <property type="match status" value="1"/>
</dbReference>
<sequence>MILSSHSRISFLNGAKQMVFAWAFIGLMFSLMFALMFGQSALAAQNTTTKAGLESGASKIATDAFFVDEAKREAQRAAFLRAERAIWSMDAQELQETLKELGDYPLAPYLVAKKLRYKISLDDADDMRAFFAQYGDAPFAKNVRADWLRYLAKRNRRSLFIEFYEHSNSAELQCQFLRYQYEAGVAKADIYKQLPKLWTVGRSQDKACDPVFGVWMKDGGLTEDLILQRIEKAADGGKHSLIPYLRSLLPSDKQYIADRWREVRKDPSQVRHLVRYPGKLPAIEAQIISYGLARLIWRDEDLALSTYKRALQRITFSEEQRARVVHRFAVALALNDHADAERWLVEASLLRPESETMRWHLAYLLKKQDWQSIALLIEKSPPQLTNENQFQYWLARAYEKLGRDEAANALYTQLAQERHYYGFLASARMNIEHSLQNEPVQATEQDVREIVSLEATQRAYELRKLERFYHARLEWVYAQRQLSESQKLAAAVVSSAWEWHDQSIFTLSREGYLNDVDRRFPTAFEDLLTKEALKNDIAPEWAFAIARRESSFMTDAISSADARGLMQILPSTARYLERRVSAKDLFDVDVNTRIGNKYLRYLMNKLDDNALLATASYNAGWRKVLDWLPETGSVEADIWVETIPYRETRNYVKAVLAYQQIYQDKINRQSVDNTVFARFAQQDLRKN</sequence>
<dbReference type="InterPro" id="IPR008258">
    <property type="entry name" value="Transglycosylase_SLT_dom_1"/>
</dbReference>
<dbReference type="SUPFAM" id="SSF53955">
    <property type="entry name" value="Lysozyme-like"/>
    <property type="match status" value="1"/>
</dbReference>
<keyword evidence="2" id="KW-0732">Signal</keyword>
<dbReference type="Pfam" id="PF01464">
    <property type="entry name" value="SLT"/>
    <property type="match status" value="1"/>
</dbReference>
<evidence type="ECO:0000313" key="5">
    <source>
        <dbReference type="EMBL" id="MFC4700555.1"/>
    </source>
</evidence>
<dbReference type="RefSeq" id="WP_382408054.1">
    <property type="nucleotide sequence ID" value="NZ_JBHSGU010000002.1"/>
</dbReference>
<dbReference type="SUPFAM" id="SSF48435">
    <property type="entry name" value="Bacterial muramidases"/>
    <property type="match status" value="1"/>
</dbReference>
<keyword evidence="6" id="KW-1185">Reference proteome</keyword>
<gene>
    <name evidence="5" type="ORF">ACFO4O_10320</name>
</gene>
<proteinExistence type="inferred from homology"/>
<dbReference type="Gene3D" id="1.10.530.10">
    <property type="match status" value="1"/>
</dbReference>
<evidence type="ECO:0000259" key="4">
    <source>
        <dbReference type="Pfam" id="PF14718"/>
    </source>
</evidence>
<evidence type="ECO:0000256" key="2">
    <source>
        <dbReference type="ARBA" id="ARBA00022729"/>
    </source>
</evidence>
<organism evidence="5 6">
    <name type="scientific">Glaciecola siphonariae</name>
    <dbReference type="NCBI Taxonomy" id="521012"/>
    <lineage>
        <taxon>Bacteria</taxon>
        <taxon>Pseudomonadati</taxon>
        <taxon>Pseudomonadota</taxon>
        <taxon>Gammaproteobacteria</taxon>
        <taxon>Alteromonadales</taxon>
        <taxon>Alteromonadaceae</taxon>
        <taxon>Glaciecola</taxon>
    </lineage>
</organism>
<reference evidence="6" key="1">
    <citation type="journal article" date="2019" name="Int. J. Syst. Evol. Microbiol.">
        <title>The Global Catalogue of Microorganisms (GCM) 10K type strain sequencing project: providing services to taxonomists for standard genome sequencing and annotation.</title>
        <authorList>
            <consortium name="The Broad Institute Genomics Platform"/>
            <consortium name="The Broad Institute Genome Sequencing Center for Infectious Disease"/>
            <person name="Wu L."/>
            <person name="Ma J."/>
        </authorList>
    </citation>
    <scope>NUCLEOTIDE SEQUENCE [LARGE SCALE GENOMIC DNA]</scope>
    <source>
        <strain evidence="6">KACC 12507</strain>
    </source>
</reference>
<dbReference type="InterPro" id="IPR012289">
    <property type="entry name" value="Lytic_TGlycosylase_superhlx_L"/>
</dbReference>
<comment type="similarity">
    <text evidence="1">Belongs to the transglycosylase Slt family.</text>
</comment>
<name>A0ABV9LY53_9ALTE</name>
<feature type="domain" description="Transglycosylase SLT" evidence="3">
    <location>
        <begin position="528"/>
        <end position="637"/>
    </location>
</feature>
<evidence type="ECO:0000256" key="1">
    <source>
        <dbReference type="ARBA" id="ARBA00007734"/>
    </source>
</evidence>
<dbReference type="Gene3D" id="1.25.20.10">
    <property type="entry name" value="Bacterial muramidases"/>
    <property type="match status" value="1"/>
</dbReference>
<dbReference type="Pfam" id="PF14718">
    <property type="entry name" value="SLT_L"/>
    <property type="match status" value="1"/>
</dbReference>
<dbReference type="Gene3D" id="1.10.1240.20">
    <property type="entry name" value="Lytic transglycosylase, superhelical linker domain"/>
    <property type="match status" value="1"/>
</dbReference>
<dbReference type="EMBL" id="JBHSGU010000002">
    <property type="protein sequence ID" value="MFC4700555.1"/>
    <property type="molecule type" value="Genomic_DNA"/>
</dbReference>
<dbReference type="InterPro" id="IPR037061">
    <property type="entry name" value="Lytic_TGlycoase_superhlx_L_sf"/>
</dbReference>
<dbReference type="PANTHER" id="PTHR37423:SF5">
    <property type="entry name" value="SOLUBLE LYTIC MUREIN TRANSGLYCOSYLASE"/>
    <property type="match status" value="1"/>
</dbReference>
<dbReference type="PANTHER" id="PTHR37423">
    <property type="entry name" value="SOLUBLE LYTIC MUREIN TRANSGLYCOSYLASE-RELATED"/>
    <property type="match status" value="1"/>
</dbReference>
<dbReference type="InterPro" id="IPR008939">
    <property type="entry name" value="Lytic_TGlycosylase_superhlx_U"/>
</dbReference>
<feature type="domain" description="Lytic transglycosylase superhelical linker" evidence="4">
    <location>
        <begin position="453"/>
        <end position="515"/>
    </location>
</feature>
<accession>A0ABV9LY53</accession>
<evidence type="ECO:0000259" key="3">
    <source>
        <dbReference type="Pfam" id="PF01464"/>
    </source>
</evidence>
<dbReference type="InterPro" id="IPR023346">
    <property type="entry name" value="Lysozyme-like_dom_sf"/>
</dbReference>
<comment type="caution">
    <text evidence="5">The sequence shown here is derived from an EMBL/GenBank/DDBJ whole genome shotgun (WGS) entry which is preliminary data.</text>
</comment>
<evidence type="ECO:0000313" key="6">
    <source>
        <dbReference type="Proteomes" id="UP001595897"/>
    </source>
</evidence>
<protein>
    <submittedName>
        <fullName evidence="5">Transglycosylase SLT domain-containing protein</fullName>
    </submittedName>
</protein>
<dbReference type="Proteomes" id="UP001595897">
    <property type="component" value="Unassembled WGS sequence"/>
</dbReference>